<sequence length="230" mass="25191">MSTAAPVPAAEAISADANIRHFLLRRLHSLTGIIFGGYIVIHLLVNASLIEGARTDGGVTVFQIQVDKIHSLPFLEVIETVAIYLPILFHTIYGIWITISGKPNVANYPFAKNWFYVLQRVSAMILVAFILFHVLAMKGLLGDVLKFEPVAKATESTLRHLRAAWWVTWVVYPVGILAACYHLANGFWTAGITWGLTVSKSAIKRWGLACAGLFLLTLGCGLTALFSALL</sequence>
<dbReference type="KEGG" id="hbs:IPV69_09670"/>
<evidence type="ECO:0000313" key="3">
    <source>
        <dbReference type="Proteomes" id="UP000593765"/>
    </source>
</evidence>
<keyword evidence="3" id="KW-1185">Reference proteome</keyword>
<keyword evidence="1" id="KW-0812">Transmembrane</keyword>
<dbReference type="AlphaFoldDB" id="A0A7M2X1N1"/>
<dbReference type="SUPFAM" id="SSF81343">
    <property type="entry name" value="Fumarate reductase respiratory complex transmembrane subunits"/>
    <property type="match status" value="1"/>
</dbReference>
<keyword evidence="1" id="KW-0472">Membrane</keyword>
<feature type="transmembrane region" description="Helical" evidence="1">
    <location>
        <begin position="30"/>
        <end position="50"/>
    </location>
</feature>
<evidence type="ECO:0000256" key="1">
    <source>
        <dbReference type="SAM" id="Phobius"/>
    </source>
</evidence>
<gene>
    <name evidence="2" type="ORF">IPV69_09670</name>
</gene>
<feature type="transmembrane region" description="Helical" evidence="1">
    <location>
        <begin position="163"/>
        <end position="184"/>
    </location>
</feature>
<proteinExistence type="predicted"/>
<dbReference type="Proteomes" id="UP000593765">
    <property type="component" value="Chromosome"/>
</dbReference>
<organism evidence="2 3">
    <name type="scientific">Humisphaera borealis</name>
    <dbReference type="NCBI Taxonomy" id="2807512"/>
    <lineage>
        <taxon>Bacteria</taxon>
        <taxon>Pseudomonadati</taxon>
        <taxon>Planctomycetota</taxon>
        <taxon>Phycisphaerae</taxon>
        <taxon>Tepidisphaerales</taxon>
        <taxon>Tepidisphaeraceae</taxon>
        <taxon>Humisphaera</taxon>
    </lineage>
</organism>
<accession>A0A7M2X1N1</accession>
<dbReference type="RefSeq" id="WP_206294903.1">
    <property type="nucleotide sequence ID" value="NZ_CP063458.1"/>
</dbReference>
<feature type="transmembrane region" description="Helical" evidence="1">
    <location>
        <begin position="205"/>
        <end position="229"/>
    </location>
</feature>
<name>A0A7M2X1N1_9BACT</name>
<dbReference type="GO" id="GO:0016020">
    <property type="term" value="C:membrane"/>
    <property type="evidence" value="ECO:0007669"/>
    <property type="project" value="InterPro"/>
</dbReference>
<feature type="transmembrane region" description="Helical" evidence="1">
    <location>
        <begin position="113"/>
        <end position="136"/>
    </location>
</feature>
<protein>
    <submittedName>
        <fullName evidence="2">Succinate dehydrogenase</fullName>
    </submittedName>
</protein>
<dbReference type="InterPro" id="IPR034804">
    <property type="entry name" value="SQR/QFR_C/D"/>
</dbReference>
<keyword evidence="1" id="KW-1133">Transmembrane helix</keyword>
<feature type="transmembrane region" description="Helical" evidence="1">
    <location>
        <begin position="81"/>
        <end position="101"/>
    </location>
</feature>
<evidence type="ECO:0000313" key="2">
    <source>
        <dbReference type="EMBL" id="QOV91603.1"/>
    </source>
</evidence>
<dbReference type="Gene3D" id="1.20.1300.10">
    <property type="entry name" value="Fumarate reductase/succinate dehydrogenase, transmembrane subunit"/>
    <property type="match status" value="1"/>
</dbReference>
<reference evidence="2 3" key="1">
    <citation type="submission" date="2020-10" db="EMBL/GenBank/DDBJ databases">
        <title>Wide distribution of Phycisphaera-like planctomycetes from WD2101 soil group in peatlands and genome analysis of the first cultivated representative.</title>
        <authorList>
            <person name="Dedysh S.N."/>
            <person name="Beletsky A.V."/>
            <person name="Ivanova A."/>
            <person name="Kulichevskaya I.S."/>
            <person name="Suzina N.E."/>
            <person name="Philippov D.A."/>
            <person name="Rakitin A.L."/>
            <person name="Mardanov A.V."/>
            <person name="Ravin N.V."/>
        </authorList>
    </citation>
    <scope>NUCLEOTIDE SEQUENCE [LARGE SCALE GENOMIC DNA]</scope>
    <source>
        <strain evidence="2 3">M1803</strain>
    </source>
</reference>
<dbReference type="EMBL" id="CP063458">
    <property type="protein sequence ID" value="QOV91603.1"/>
    <property type="molecule type" value="Genomic_DNA"/>
</dbReference>